<dbReference type="PANTHER" id="PTHR46532:SF11">
    <property type="entry name" value="DYNEIN AXONEMAL HEAVY CHAIN 12"/>
    <property type="match status" value="1"/>
</dbReference>
<evidence type="ECO:0000313" key="4">
    <source>
        <dbReference type="Proteomes" id="UP000075901"/>
    </source>
</evidence>
<reference evidence="3" key="2">
    <citation type="submission" date="2020-05" db="UniProtKB">
        <authorList>
            <consortium name="EnsemblMetazoa"/>
        </authorList>
    </citation>
    <scope>IDENTIFICATION</scope>
    <source>
        <strain evidence="3">maculatus3</strain>
    </source>
</reference>
<dbReference type="PANTHER" id="PTHR46532">
    <property type="entry name" value="MALE FERTILITY FACTOR KL5"/>
    <property type="match status" value="1"/>
</dbReference>
<feature type="region of interest" description="Disordered" evidence="1">
    <location>
        <begin position="185"/>
        <end position="208"/>
    </location>
</feature>
<proteinExistence type="predicted"/>
<evidence type="ECO:0000256" key="1">
    <source>
        <dbReference type="SAM" id="MobiDB-lite"/>
    </source>
</evidence>
<dbReference type="InterPro" id="IPR013594">
    <property type="entry name" value="Dynein_heavy_tail"/>
</dbReference>
<dbReference type="VEuPathDB" id="VectorBase:AMAM014620"/>
<accession>A0A182SW49</accession>
<sequence>MAEVRYLKCMKAVNIPEKAQNYYASGEALWAARMKLSRIVEWYNEICKTCAPCEFELIQKEIDEIDAILADACSGRIDWNNFDQSFIDGLYDKLYNLYSRVLKAKANIQKVQNSIRSWGQIPLYERLNGDNTSLINIENRSLIVQRRLEACLDTKKLIEKVMDENFKLYFDYLVALSEEKLSSASGTSSQRRSSMIMPAPEQEEQQPANVVALEVPDAEEEQSAADTLDDVPSLDQSELGKNLSQLELFRPYEEYVDSILSKEIMDAVHVSVKYIKFEMENRLSHNTPIFEIKYELHPPDTRFCPSLDPYDPDGFFALVESMITDIYCMSDMIPRVAQPPENERIDEEGNVFPETYISKHSFRSPF</sequence>
<dbReference type="EnsemblMetazoa" id="AMAM014620-RA">
    <property type="protein sequence ID" value="AMAM014620-PA"/>
    <property type="gene ID" value="AMAM014620"/>
</dbReference>
<organism evidence="3 4">
    <name type="scientific">Anopheles maculatus</name>
    <dbReference type="NCBI Taxonomy" id="74869"/>
    <lineage>
        <taxon>Eukaryota</taxon>
        <taxon>Metazoa</taxon>
        <taxon>Ecdysozoa</taxon>
        <taxon>Arthropoda</taxon>
        <taxon>Hexapoda</taxon>
        <taxon>Insecta</taxon>
        <taxon>Pterygota</taxon>
        <taxon>Neoptera</taxon>
        <taxon>Endopterygota</taxon>
        <taxon>Diptera</taxon>
        <taxon>Nematocera</taxon>
        <taxon>Culicoidea</taxon>
        <taxon>Culicidae</taxon>
        <taxon>Anophelinae</taxon>
        <taxon>Anopheles</taxon>
        <taxon>Anopheles maculatus group</taxon>
    </lineage>
</organism>
<evidence type="ECO:0000259" key="2">
    <source>
        <dbReference type="Pfam" id="PF08385"/>
    </source>
</evidence>
<feature type="domain" description="Dynein heavy chain tail" evidence="2">
    <location>
        <begin position="2"/>
        <end position="82"/>
    </location>
</feature>
<dbReference type="GO" id="GO:0045505">
    <property type="term" value="F:dynein intermediate chain binding"/>
    <property type="evidence" value="ECO:0007669"/>
    <property type="project" value="InterPro"/>
</dbReference>
<dbReference type="GO" id="GO:0051959">
    <property type="term" value="F:dynein light intermediate chain binding"/>
    <property type="evidence" value="ECO:0007669"/>
    <property type="project" value="InterPro"/>
</dbReference>
<dbReference type="Proteomes" id="UP000075901">
    <property type="component" value="Unassembled WGS sequence"/>
</dbReference>
<protein>
    <recommendedName>
        <fullName evidence="2">Dynein heavy chain tail domain-containing protein</fullName>
    </recommendedName>
</protein>
<dbReference type="AlphaFoldDB" id="A0A182SW49"/>
<dbReference type="GO" id="GO:0007018">
    <property type="term" value="P:microtubule-based movement"/>
    <property type="evidence" value="ECO:0007669"/>
    <property type="project" value="InterPro"/>
</dbReference>
<name>A0A182SW49_9DIPT</name>
<evidence type="ECO:0000313" key="3">
    <source>
        <dbReference type="EnsemblMetazoa" id="AMAM014620-PA"/>
    </source>
</evidence>
<dbReference type="GO" id="GO:0005858">
    <property type="term" value="C:axonemal dynein complex"/>
    <property type="evidence" value="ECO:0007669"/>
    <property type="project" value="TreeGrafter"/>
</dbReference>
<keyword evidence="4" id="KW-1185">Reference proteome</keyword>
<dbReference type="InterPro" id="IPR026983">
    <property type="entry name" value="DHC"/>
</dbReference>
<feature type="compositionally biased region" description="Low complexity" evidence="1">
    <location>
        <begin position="185"/>
        <end position="194"/>
    </location>
</feature>
<dbReference type="Pfam" id="PF08385">
    <property type="entry name" value="DHC_N1"/>
    <property type="match status" value="1"/>
</dbReference>
<reference evidence="4" key="1">
    <citation type="submission" date="2013-09" db="EMBL/GenBank/DDBJ databases">
        <title>The Genome Sequence of Anopheles maculatus species B.</title>
        <authorList>
            <consortium name="The Broad Institute Genomics Platform"/>
            <person name="Neafsey D.E."/>
            <person name="Besansky N."/>
            <person name="Howell P."/>
            <person name="Walton C."/>
            <person name="Young S.K."/>
            <person name="Zeng Q."/>
            <person name="Gargeya S."/>
            <person name="Fitzgerald M."/>
            <person name="Haas B."/>
            <person name="Abouelleil A."/>
            <person name="Allen A.W."/>
            <person name="Alvarado L."/>
            <person name="Arachchi H.M."/>
            <person name="Berlin A.M."/>
            <person name="Chapman S.B."/>
            <person name="Gainer-Dewar J."/>
            <person name="Goldberg J."/>
            <person name="Griggs A."/>
            <person name="Gujja S."/>
            <person name="Hansen M."/>
            <person name="Howarth C."/>
            <person name="Imamovic A."/>
            <person name="Ireland A."/>
            <person name="Larimer J."/>
            <person name="McCowan C."/>
            <person name="Murphy C."/>
            <person name="Pearson M."/>
            <person name="Poon T.W."/>
            <person name="Priest M."/>
            <person name="Roberts A."/>
            <person name="Saif S."/>
            <person name="Shea T."/>
            <person name="Sisk P."/>
            <person name="Sykes S."/>
            <person name="Wortman J."/>
            <person name="Nusbaum C."/>
            <person name="Birren B."/>
        </authorList>
    </citation>
    <scope>NUCLEOTIDE SEQUENCE [LARGE SCALE GENOMIC DNA]</scope>
    <source>
        <strain evidence="4">maculatus3</strain>
    </source>
</reference>